<feature type="region of interest" description="Disordered" evidence="2">
    <location>
        <begin position="569"/>
        <end position="590"/>
    </location>
</feature>
<organism evidence="5 6">
    <name type="scientific">Neobacillus rhizophilus</name>
    <dbReference type="NCBI Taxonomy" id="2833579"/>
    <lineage>
        <taxon>Bacteria</taxon>
        <taxon>Bacillati</taxon>
        <taxon>Bacillota</taxon>
        <taxon>Bacilli</taxon>
        <taxon>Bacillales</taxon>
        <taxon>Bacillaceae</taxon>
        <taxon>Neobacillus</taxon>
    </lineage>
</organism>
<dbReference type="CDD" id="cd18793">
    <property type="entry name" value="SF2_C_SNF"/>
    <property type="match status" value="1"/>
</dbReference>
<dbReference type="InterPro" id="IPR014001">
    <property type="entry name" value="Helicase_ATP-bd"/>
</dbReference>
<dbReference type="SUPFAM" id="SSF52540">
    <property type="entry name" value="P-loop containing nucleoside triphosphate hydrolases"/>
    <property type="match status" value="2"/>
</dbReference>
<reference evidence="5" key="1">
    <citation type="submission" date="2021-05" db="EMBL/GenBank/DDBJ databases">
        <title>Novel Bacillus species.</title>
        <authorList>
            <person name="Liu G."/>
        </authorList>
    </citation>
    <scope>NUCLEOTIDE SEQUENCE</scope>
    <source>
        <strain evidence="5">FJAT-49825</strain>
    </source>
</reference>
<evidence type="ECO:0000313" key="6">
    <source>
        <dbReference type="Proteomes" id="UP000679749"/>
    </source>
</evidence>
<dbReference type="PANTHER" id="PTHR45629:SF7">
    <property type="entry name" value="DNA EXCISION REPAIR PROTEIN ERCC-6-RELATED"/>
    <property type="match status" value="1"/>
</dbReference>
<dbReference type="AlphaFoldDB" id="A0A942YT86"/>
<evidence type="ECO:0000259" key="4">
    <source>
        <dbReference type="PROSITE" id="PS51194"/>
    </source>
</evidence>
<name>A0A942YT86_9BACI</name>
<dbReference type="Pfam" id="PF12419">
    <property type="entry name" value="DUF3670"/>
    <property type="match status" value="1"/>
</dbReference>
<dbReference type="InterPro" id="IPR049730">
    <property type="entry name" value="SNF2/RAD54-like_C"/>
</dbReference>
<dbReference type="RefSeq" id="WP_213117201.1">
    <property type="nucleotide sequence ID" value="NZ_JAGYPF010000002.1"/>
</dbReference>
<keyword evidence="1" id="KW-0378">Hydrolase</keyword>
<dbReference type="SMART" id="SM00490">
    <property type="entry name" value="HELICc"/>
    <property type="match status" value="1"/>
</dbReference>
<keyword evidence="5" id="KW-0067">ATP-binding</keyword>
<dbReference type="FunFam" id="3.40.50.300:FF:000533">
    <property type="entry name" value="Helicase, Snf2 family"/>
    <property type="match status" value="1"/>
</dbReference>
<keyword evidence="6" id="KW-1185">Reference proteome</keyword>
<dbReference type="SMART" id="SM00487">
    <property type="entry name" value="DEXDc"/>
    <property type="match status" value="1"/>
</dbReference>
<dbReference type="PROSITE" id="PS51194">
    <property type="entry name" value="HELICASE_CTER"/>
    <property type="match status" value="1"/>
</dbReference>
<evidence type="ECO:0000313" key="5">
    <source>
        <dbReference type="EMBL" id="MBS4212668.1"/>
    </source>
</evidence>
<dbReference type="InterPro" id="IPR001650">
    <property type="entry name" value="Helicase_C-like"/>
</dbReference>
<dbReference type="PROSITE" id="PS51192">
    <property type="entry name" value="HELICASE_ATP_BIND_1"/>
    <property type="match status" value="1"/>
</dbReference>
<dbReference type="Proteomes" id="UP000679749">
    <property type="component" value="Unassembled WGS sequence"/>
</dbReference>
<feature type="region of interest" description="Disordered" evidence="2">
    <location>
        <begin position="603"/>
        <end position="631"/>
    </location>
</feature>
<dbReference type="GO" id="GO:0005524">
    <property type="term" value="F:ATP binding"/>
    <property type="evidence" value="ECO:0007669"/>
    <property type="project" value="InterPro"/>
</dbReference>
<feature type="compositionally biased region" description="Low complexity" evidence="2">
    <location>
        <begin position="603"/>
        <end position="612"/>
    </location>
</feature>
<gene>
    <name evidence="5" type="ORF">KHA99_09435</name>
</gene>
<dbReference type="InterPro" id="IPR027417">
    <property type="entry name" value="P-loop_NTPase"/>
</dbReference>
<evidence type="ECO:0000256" key="2">
    <source>
        <dbReference type="SAM" id="MobiDB-lite"/>
    </source>
</evidence>
<accession>A0A942YT86</accession>
<dbReference type="GO" id="GO:0004386">
    <property type="term" value="F:helicase activity"/>
    <property type="evidence" value="ECO:0007669"/>
    <property type="project" value="UniProtKB-KW"/>
</dbReference>
<evidence type="ECO:0000256" key="1">
    <source>
        <dbReference type="ARBA" id="ARBA00022801"/>
    </source>
</evidence>
<dbReference type="PANTHER" id="PTHR45629">
    <property type="entry name" value="SNF2/RAD54 FAMILY MEMBER"/>
    <property type="match status" value="1"/>
</dbReference>
<dbReference type="InterPro" id="IPR000330">
    <property type="entry name" value="SNF2_N"/>
</dbReference>
<sequence length="1057" mass="120985">MLKTRFLKLLTTKLGDDRFLLTAQDERGRVLIPSRWKNLVFSSHEESFFGTVLDEMTVDGVEGVVVNGWQLVSLFAKESFNRFIEWDWNEESEICLAAANSMYEGIVEKDWHPDFSVWGPDGEFRWKLPERVKDEFHPEFWEQMVHGDGSRASSEPDAGEEAMDAPAHTALNYISDLYNSALDSFLTRNNAAKELFGPKLDLLKKQKLSGLELARYFDEESWLEWVGIKESEAPFTIGLRLDEPEDGEGDWSLDVFLRGKKNVDELVDVEDVKRIPAKWRPFLDKVDREQFRWVRLFPWLGDGESDVDGEPAALKTELTEEEAWMFLTDASETLLALDVEILLPSWWQAMKNANLRVKASLKGTSSHRPSFVGLDAMLDFNWRFSMNGVDLSEDEFHQLVEEKRRLVYIRGRWVKLDPQFIRQIQDLMKRAEKEGLQVRDLIEQELVESGEGSEEELENPKAFAKIQIELNRQWKQMVKQLSETNEIPLVDVPEGLNGELRPYQQLGMSWLWFLRQYGFGAVLADDMGLGKTIQLISYLLKVKDEAGDVMKEVPVVEAPVVADTFDNQTLAPGNDGGDGKNVSTMESMDSAVGKDGEVDIVSTVETETTPSSLPIAPADAKPRRRKKEVAAPAKVPTNAALIICPTSVLGNWQKELERFAPEMEVYLHYGSNRLKEAAFSEKTRDVDVVLTSYGISHLDSEEFESVQWSTIAIDEAQNIKNAQTKQSKAVRRLRGRHHVALTGTPMENRLSELWSIFDFTNHGYLGSLGQFQKRYIIPIEKDEKKDKIQQLQSLIRPFLLRRTKKDEEVALNLPDKLEQKEYIPLTAEQASLYEQLIHDTFEQIEKLTGFERKGLVLQMLSRLKQLCNHPALYLKEKSAGRELLERSNKLEKLVELIDAVLDQGESCLIFTQYIEMGEMIRSTLKKKFGIEVPFLNGSVPKTQRDTMIERFQNGEFPVFLLSLKAGGTGLNLTAANHVIHYDRWWNPAVENQATDRAYRIGQSRFVHVHKLICTGTLEEKIDAMLEKKQFLNDQIIQSENWITELSTDELRDLVHLG</sequence>
<dbReference type="InterPro" id="IPR050496">
    <property type="entry name" value="SNF2_RAD54_helicase_repair"/>
</dbReference>
<keyword evidence="5" id="KW-0347">Helicase</keyword>
<dbReference type="Pfam" id="PF00176">
    <property type="entry name" value="SNF2-rel_dom"/>
    <property type="match status" value="1"/>
</dbReference>
<dbReference type="InterPro" id="IPR022138">
    <property type="entry name" value="DUF3670"/>
</dbReference>
<proteinExistence type="predicted"/>
<feature type="domain" description="Helicase ATP-binding" evidence="3">
    <location>
        <begin position="512"/>
        <end position="763"/>
    </location>
</feature>
<dbReference type="Gene3D" id="3.40.50.300">
    <property type="entry name" value="P-loop containing nucleotide triphosphate hydrolases"/>
    <property type="match status" value="1"/>
</dbReference>
<keyword evidence="5" id="KW-0547">Nucleotide-binding</keyword>
<evidence type="ECO:0000259" key="3">
    <source>
        <dbReference type="PROSITE" id="PS51192"/>
    </source>
</evidence>
<comment type="caution">
    <text evidence="5">The sequence shown here is derived from an EMBL/GenBank/DDBJ whole genome shotgun (WGS) entry which is preliminary data.</text>
</comment>
<dbReference type="InterPro" id="IPR038718">
    <property type="entry name" value="SNF2-like_sf"/>
</dbReference>
<dbReference type="CDD" id="cd18012">
    <property type="entry name" value="DEXQc_arch_SWI2_SNF2"/>
    <property type="match status" value="1"/>
</dbReference>
<dbReference type="EMBL" id="JAGYPF010000002">
    <property type="protein sequence ID" value="MBS4212668.1"/>
    <property type="molecule type" value="Genomic_DNA"/>
</dbReference>
<protein>
    <submittedName>
        <fullName evidence="5">DEAD/DEAH box helicase</fullName>
    </submittedName>
</protein>
<dbReference type="Gene3D" id="3.40.50.10810">
    <property type="entry name" value="Tandem AAA-ATPase domain"/>
    <property type="match status" value="2"/>
</dbReference>
<dbReference type="GO" id="GO:0016787">
    <property type="term" value="F:hydrolase activity"/>
    <property type="evidence" value="ECO:0007669"/>
    <property type="project" value="UniProtKB-KW"/>
</dbReference>
<feature type="domain" description="Helicase C-terminal" evidence="4">
    <location>
        <begin position="892"/>
        <end position="1051"/>
    </location>
</feature>
<dbReference type="GO" id="GO:0015616">
    <property type="term" value="F:DNA translocase activity"/>
    <property type="evidence" value="ECO:0007669"/>
    <property type="project" value="TreeGrafter"/>
</dbReference>
<dbReference type="Pfam" id="PF00271">
    <property type="entry name" value="Helicase_C"/>
    <property type="match status" value="1"/>
</dbReference>